<sequence length="945" mass="107965">MDLTHFYPWSLKEILSELTIRGRYEEETIDRCTSSDVDRYRREASTIEDYDRSMVLDVVHELLRKQVCSAEEEVAVDNEGEEDVNYIGGTGFQRSGNQGGNRNFYGNGQRINQSSQFQKPFSNNSRDYGNSYYQNPPPQTKESKIEAMLDRVVEGHQQLTTGDTVKRQEALAREVGVEKEKHHVNAILDDDFWQVVQHEKLREGDFEVESSMSFGGSHWCRPMSMDAHRSTDQDEDRSTDYSGHRSTSSVESTAECSAAPLTYRVRLPSIDSNRINALRPLPKPLANPPEPTTNPSDTTPEPMQVDEATEGRVLRKRKEKIPKHLKREANEKEMYGFTKRVLKILVEKHFDETADTVKRQEALAREVGVEKAKHHVNAILDDDFWQVVKHEKLGEGDFEVESSMSFGGSHWCRPMSMDAHRLTDRDEDRSTDYSRNRSMSSAELTAEPPPKPLATPPEPTPNPSDTTPEPMQVDEATEGRMLRKRKEKIPKHRKREYNEKEMNGFTKGVLRIPAEKHFDEVYYTHRITLKKKSDPEKFAIPYQLGLKIEPSSEYFTFVNLSERSSRGIIRDLEVQIGNALVPVDFYVLDIKLNWNSSLLLGRAFLATAGAVCDMNTNRLCLTLINPDVHYDVVRVVRQQVNVVELGNDLGYIAACHCGVKYETEYSESIDTNTVTSIDSNESTMTKERYPTSLDGMQPVDHSTLPDQYNPDFAFQQPNKNGRDDYSIGSFHESFAVETVILSSNEDPTEEYDEDYWKERATEIAMQDERYSTHSFNNTPPPSIDNVYSASVDTHPHPAKRSSASIDTTPGTSIDIKAPASEKEKGNIPIPNRARPSFTLGFKVCAVTSRLSVFLLRFLPDSYRFKVRDRSLKEILSELTIRGRYEEETIDRCTSSDVDRYRREASTIEDYDRSMVQETQKHDLVSADFKPKTSPNYKITPDEFLT</sequence>
<protein>
    <submittedName>
        <fullName evidence="2">Uncharacterized protein</fullName>
    </submittedName>
</protein>
<dbReference type="EMBL" id="QGKX02001521">
    <property type="protein sequence ID" value="KAF3511873.1"/>
    <property type="molecule type" value="Genomic_DNA"/>
</dbReference>
<accession>A0A8S9PGC1</accession>
<dbReference type="PANTHER" id="PTHR33067:SF31">
    <property type="entry name" value="RNA-DIRECTED DNA POLYMERASE"/>
    <property type="match status" value="1"/>
</dbReference>
<feature type="region of interest" description="Disordered" evidence="1">
    <location>
        <begin position="88"/>
        <end position="140"/>
    </location>
</feature>
<comment type="caution">
    <text evidence="2">The sequence shown here is derived from an EMBL/GenBank/DDBJ whole genome shotgun (WGS) entry which is preliminary data.</text>
</comment>
<reference evidence="2" key="1">
    <citation type="submission" date="2019-12" db="EMBL/GenBank/DDBJ databases">
        <title>Genome sequencing and annotation of Brassica cretica.</title>
        <authorList>
            <person name="Studholme D.J."/>
            <person name="Sarris P."/>
        </authorList>
    </citation>
    <scope>NUCLEOTIDE SEQUENCE</scope>
    <source>
        <strain evidence="2">PFS-109/04</strain>
        <tissue evidence="2">Leaf</tissue>
    </source>
</reference>
<feature type="region of interest" description="Disordered" evidence="1">
    <location>
        <begin position="225"/>
        <end position="256"/>
    </location>
</feature>
<feature type="compositionally biased region" description="Basic and acidic residues" evidence="1">
    <location>
        <begin position="423"/>
        <end position="435"/>
    </location>
</feature>
<dbReference type="AlphaFoldDB" id="A0A8S9PGC1"/>
<feature type="compositionally biased region" description="Polar residues" evidence="1">
    <location>
        <begin position="801"/>
        <end position="811"/>
    </location>
</feature>
<feature type="compositionally biased region" description="Polar residues" evidence="1">
    <location>
        <begin position="92"/>
        <end position="134"/>
    </location>
</feature>
<proteinExistence type="predicted"/>
<feature type="compositionally biased region" description="Pro residues" evidence="1">
    <location>
        <begin position="447"/>
        <end position="462"/>
    </location>
</feature>
<feature type="region of interest" description="Disordered" evidence="1">
    <location>
        <begin position="792"/>
        <end position="815"/>
    </location>
</feature>
<feature type="compositionally biased region" description="Pro residues" evidence="1">
    <location>
        <begin position="281"/>
        <end position="292"/>
    </location>
</feature>
<feature type="region of interest" description="Disordered" evidence="1">
    <location>
        <begin position="423"/>
        <end position="497"/>
    </location>
</feature>
<evidence type="ECO:0000313" key="3">
    <source>
        <dbReference type="Proteomes" id="UP000712600"/>
    </source>
</evidence>
<feature type="compositionally biased region" description="Basic and acidic residues" evidence="1">
    <location>
        <begin position="226"/>
        <end position="243"/>
    </location>
</feature>
<dbReference type="Proteomes" id="UP000712600">
    <property type="component" value="Unassembled WGS sequence"/>
</dbReference>
<evidence type="ECO:0000256" key="1">
    <source>
        <dbReference type="SAM" id="MobiDB-lite"/>
    </source>
</evidence>
<dbReference type="InterPro" id="IPR021109">
    <property type="entry name" value="Peptidase_aspartic_dom_sf"/>
</dbReference>
<gene>
    <name evidence="2" type="ORF">F2Q69_00003808</name>
</gene>
<evidence type="ECO:0000313" key="2">
    <source>
        <dbReference type="EMBL" id="KAF3511873.1"/>
    </source>
</evidence>
<organism evidence="2 3">
    <name type="scientific">Brassica cretica</name>
    <name type="common">Mustard</name>
    <dbReference type="NCBI Taxonomy" id="69181"/>
    <lineage>
        <taxon>Eukaryota</taxon>
        <taxon>Viridiplantae</taxon>
        <taxon>Streptophyta</taxon>
        <taxon>Embryophyta</taxon>
        <taxon>Tracheophyta</taxon>
        <taxon>Spermatophyta</taxon>
        <taxon>Magnoliopsida</taxon>
        <taxon>eudicotyledons</taxon>
        <taxon>Gunneridae</taxon>
        <taxon>Pentapetalae</taxon>
        <taxon>rosids</taxon>
        <taxon>malvids</taxon>
        <taxon>Brassicales</taxon>
        <taxon>Brassicaceae</taxon>
        <taxon>Brassiceae</taxon>
        <taxon>Brassica</taxon>
    </lineage>
</organism>
<dbReference type="PANTHER" id="PTHR33067">
    <property type="entry name" value="RNA-DIRECTED DNA POLYMERASE-RELATED"/>
    <property type="match status" value="1"/>
</dbReference>
<feature type="compositionally biased region" description="Basic residues" evidence="1">
    <location>
        <begin position="482"/>
        <end position="495"/>
    </location>
</feature>
<name>A0A8S9PGC1_BRACR</name>
<dbReference type="Gene3D" id="2.40.70.10">
    <property type="entry name" value="Acid Proteases"/>
    <property type="match status" value="1"/>
</dbReference>
<feature type="region of interest" description="Disordered" evidence="1">
    <location>
        <begin position="278"/>
        <end position="309"/>
    </location>
</feature>
<feature type="compositionally biased region" description="Polar residues" evidence="1">
    <location>
        <begin position="244"/>
        <end position="255"/>
    </location>
</feature>